<keyword evidence="3 6" id="KW-1133">Transmembrane helix</keyword>
<dbReference type="Proteomes" id="UP001628220">
    <property type="component" value="Unassembled WGS sequence"/>
</dbReference>
<feature type="region of interest" description="Disordered" evidence="5">
    <location>
        <begin position="1"/>
        <end position="20"/>
    </location>
</feature>
<gene>
    <name evidence="8" type="ORF">Tsumi_12470</name>
</gene>
<evidence type="ECO:0000256" key="5">
    <source>
        <dbReference type="SAM" id="MobiDB-lite"/>
    </source>
</evidence>
<evidence type="ECO:0000256" key="2">
    <source>
        <dbReference type="ARBA" id="ARBA00022692"/>
    </source>
</evidence>
<evidence type="ECO:0000256" key="3">
    <source>
        <dbReference type="ARBA" id="ARBA00022989"/>
    </source>
</evidence>
<feature type="transmembrane region" description="Helical" evidence="6">
    <location>
        <begin position="29"/>
        <end position="49"/>
    </location>
</feature>
<dbReference type="RefSeq" id="WP_411915908.1">
    <property type="nucleotide sequence ID" value="NZ_BAAFSF010000004.1"/>
</dbReference>
<sequence>MEADKEKEVNGKEAPSPKKKRSTHRVVRVLRWVVLSLLLLIILLFVLLYTPPVQRIILRKVLQEVNASGDMKIEVGKFRLGFPLSLKLEEVSVVKPTGDTLVGVGSLQTTLSPFSLLNSRIESHQLQLERVRVFIPSEDSTSVISASSEALALGPLSVDLQKQRVDVGSLSYREGFFKYFARESSDSTQSAPVKWKIDVNRILLDSVRFDLEMPDGDLYVRADMQEAQVEVFSIDLANTLVTSKRIKVNSGETYYSNDLTAAPTDRVNFSDLHAKSLQVEIADFEQQGSRLSGDFISLSMDERSGASLDRFRGRLKMEDGVLEVKDIALRTPGSNLVGRIKLPFALFSGDTTHVAELLLEGTLSDEDLYYFAGQRTSDLLGPIPKGLFSIDVDAFGNFDLMEINRLKLQRKGLVNLDLKGKASQLTSPRKRNAQVSLEALLQPHVAQIISTYVPSLQQRVAIPGNTKLKVKANLAGQAYTADASLAAPHSGQLNIRGHYAAHRQHYRASVQAHRFNVLDFLPQDSIGVADLSLSAEGAGFDFLSGRSKASLKGEVTELWYKGNRIEKIKLDGLMDHEDLSLALQSGMNWAQADLLLSGTLQNGLLKASLSGQIDSLSLSQLGVTQDTLSLRTDLHIDVESDFKQHHALSWQSDSLQYYMQGLPPRSFPLSLTAGLDSTSGRVALFSDDLKLNAHIAEPLDSLIQKVSSVGQIAGVLLSDTTGSNHMTAIAHAMPFAEVHFEMGENNPVIPFLRDERMYVERVQLDFVNRPQERMHLKATALNFRQDTTRIDSVGLLLVSKEVTSEDRLTESVQQAATYFKWPGTKPLRPAFEQADNGTPILLKLKASVQKSSYRGQHPFNIDVEASTDLNSIDLAAQYREKGQASYSLAALAFRNEQGFGLSFKPQPVIVSGIKLLPNAQNALFYNPKDQTLKADLQLTEEKGGQLIMKSEESTESGHDQIKLMIQKLQLSILENALGLEGLGGLAFADVRLERDSNTQLPRAVGDVSVNDLTYNHEPLGNVSVALFYEPHDKTKHYISAYLSHNGEPALEVEGRYDTADEHSPIKASAHVNKFPLDLANPFLGADLASLYGSMEGDIQATGTPKYIQLNGALNLKDAAVHLPQVGETFSIDTEPLRFENSKLHLKNFCLRNSDKHTPISINGDFTLFGPEAMQANLRVDGDEVELIDSKQSRGQMVYGRLITSPHITLRGNVSKPVIRGSLNILGGTNLTYVYAGSALKATDNMAGVVVFKDFSDTLFVEEPAVALPSPGSADIALNIHIDPAVQLGVDLSVGHQDYVQVIGGGDLRFQSPPFGVMNLTGRYNLSGGGQVRYKFPVVGRKDFVIDKESYVAWNGPIDNPYINFKAVNRVRADVNEAGTSRKVDFDVLIVAREDLSKIDLAFDLEAPDDLGVQNTLATMSKEERGKQAMALMVSGAFLATDPSEMSMQRILSGFAVSELNNLTGKFLEGTDLNVGMELHNTGSGSVYTDYTYSFSRRFFNDRVRFVIGGKVAAGNLPTNYEQTFIDNVTLEYRIDKSGSQYMSLFHKRNNDNILEGLVTETGVSYILRRSLYKLSDLFRPQRRKIKSAPIDSLSTTPIAVPPVDTLNREETPIDSLTTKIPK</sequence>
<dbReference type="PANTHER" id="PTHR36985:SF1">
    <property type="entry name" value="TRANSLOCATION AND ASSEMBLY MODULE SUBUNIT TAMB"/>
    <property type="match status" value="1"/>
</dbReference>
<keyword evidence="2 6" id="KW-0812">Transmembrane</keyword>
<dbReference type="EMBL" id="BAAFSF010000004">
    <property type="protein sequence ID" value="GAB1252141.1"/>
    <property type="molecule type" value="Genomic_DNA"/>
</dbReference>
<dbReference type="Pfam" id="PF04357">
    <property type="entry name" value="TamB"/>
    <property type="match status" value="1"/>
</dbReference>
<protein>
    <submittedName>
        <fullName evidence="8">Translocation/assembly module TamB domain-containing protein</fullName>
    </submittedName>
</protein>
<feature type="domain" description="Translocation and assembly module TamB C-terminal" evidence="7">
    <location>
        <begin position="1152"/>
        <end position="1551"/>
    </location>
</feature>
<reference evidence="8 9" key="1">
    <citation type="journal article" date="2025" name="Int. J. Syst. Evol. Microbiol.">
        <title>Desulfovibrio falkowii sp. nov., Porphyromonas miyakawae sp. nov., Mediterraneibacter flintii sp. nov. and Owariibacterium komagatae gen. nov., sp. nov., isolated from human faeces.</title>
        <authorList>
            <person name="Hamaguchi T."/>
            <person name="Ohara M."/>
            <person name="Hisatomi A."/>
            <person name="Sekiguchi K."/>
            <person name="Takeda J.I."/>
            <person name="Ueyama J."/>
            <person name="Ito M."/>
            <person name="Nishiwaki H."/>
            <person name="Ogi T."/>
            <person name="Hirayama M."/>
            <person name="Ohkuma M."/>
            <person name="Sakamoto M."/>
            <person name="Ohno K."/>
        </authorList>
    </citation>
    <scope>NUCLEOTIDE SEQUENCE [LARGE SCALE GENOMIC DNA]</scope>
    <source>
        <strain evidence="8 9">13CB11C</strain>
    </source>
</reference>
<feature type="region of interest" description="Disordered" evidence="5">
    <location>
        <begin position="1599"/>
        <end position="1622"/>
    </location>
</feature>
<evidence type="ECO:0000256" key="4">
    <source>
        <dbReference type="ARBA" id="ARBA00023136"/>
    </source>
</evidence>
<evidence type="ECO:0000256" key="6">
    <source>
        <dbReference type="SAM" id="Phobius"/>
    </source>
</evidence>
<dbReference type="PANTHER" id="PTHR36985">
    <property type="entry name" value="TRANSLOCATION AND ASSEMBLY MODULE SUBUNIT TAMB"/>
    <property type="match status" value="1"/>
</dbReference>
<dbReference type="InterPro" id="IPR007452">
    <property type="entry name" value="TamB_C"/>
</dbReference>
<proteinExistence type="predicted"/>
<feature type="compositionally biased region" description="Basic and acidic residues" evidence="5">
    <location>
        <begin position="1"/>
        <end position="11"/>
    </location>
</feature>
<keyword evidence="4 6" id="KW-0472">Membrane</keyword>
<name>A0ABQ0E384_9PORP</name>
<comment type="caution">
    <text evidence="8">The sequence shown here is derived from an EMBL/GenBank/DDBJ whole genome shotgun (WGS) entry which is preliminary data.</text>
</comment>
<evidence type="ECO:0000313" key="9">
    <source>
        <dbReference type="Proteomes" id="UP001628220"/>
    </source>
</evidence>
<comment type="subcellular location">
    <subcellularLocation>
        <location evidence="1">Membrane</location>
        <topology evidence="1">Single-pass membrane protein</topology>
    </subcellularLocation>
</comment>
<evidence type="ECO:0000256" key="1">
    <source>
        <dbReference type="ARBA" id="ARBA00004167"/>
    </source>
</evidence>
<accession>A0ABQ0E384</accession>
<organism evidence="8 9">
    <name type="scientific">Porphyromonas miyakawae</name>
    <dbReference type="NCBI Taxonomy" id="3137470"/>
    <lineage>
        <taxon>Bacteria</taxon>
        <taxon>Pseudomonadati</taxon>
        <taxon>Bacteroidota</taxon>
        <taxon>Bacteroidia</taxon>
        <taxon>Bacteroidales</taxon>
        <taxon>Porphyromonadaceae</taxon>
        <taxon>Porphyromonas</taxon>
    </lineage>
</organism>
<evidence type="ECO:0000313" key="8">
    <source>
        <dbReference type="EMBL" id="GAB1252141.1"/>
    </source>
</evidence>
<keyword evidence="9" id="KW-1185">Reference proteome</keyword>
<evidence type="ECO:0000259" key="7">
    <source>
        <dbReference type="Pfam" id="PF04357"/>
    </source>
</evidence>